<reference evidence="2" key="1">
    <citation type="submission" date="2021-01" db="EMBL/GenBank/DDBJ databases">
        <authorList>
            <consortium name="Genoscope - CEA"/>
            <person name="William W."/>
        </authorList>
    </citation>
    <scope>NUCLEOTIDE SEQUENCE</scope>
</reference>
<feature type="transmembrane region" description="Helical" evidence="1">
    <location>
        <begin position="21"/>
        <end position="49"/>
    </location>
</feature>
<gene>
    <name evidence="2" type="ORF">DARMORV10_A09P19120.1</name>
</gene>
<dbReference type="EMBL" id="HG994363">
    <property type="protein sequence ID" value="CAF2040965.1"/>
    <property type="molecule type" value="Genomic_DNA"/>
</dbReference>
<keyword evidence="1" id="KW-0472">Membrane</keyword>
<protein>
    <submittedName>
        <fullName evidence="2">(rape) hypothetical protein</fullName>
    </submittedName>
</protein>
<keyword evidence="1" id="KW-1133">Transmembrane helix</keyword>
<dbReference type="Proteomes" id="UP001295469">
    <property type="component" value="Chromosome A09"/>
</dbReference>
<accession>A0A816NWA4</accession>
<name>A0A816NWA4_BRANA</name>
<organism evidence="2">
    <name type="scientific">Brassica napus</name>
    <name type="common">Rape</name>
    <dbReference type="NCBI Taxonomy" id="3708"/>
    <lineage>
        <taxon>Eukaryota</taxon>
        <taxon>Viridiplantae</taxon>
        <taxon>Streptophyta</taxon>
        <taxon>Embryophyta</taxon>
        <taxon>Tracheophyta</taxon>
        <taxon>Spermatophyta</taxon>
        <taxon>Magnoliopsida</taxon>
        <taxon>eudicotyledons</taxon>
        <taxon>Gunneridae</taxon>
        <taxon>Pentapetalae</taxon>
        <taxon>rosids</taxon>
        <taxon>malvids</taxon>
        <taxon>Brassicales</taxon>
        <taxon>Brassicaceae</taxon>
        <taxon>Brassiceae</taxon>
        <taxon>Brassica</taxon>
    </lineage>
</organism>
<feature type="non-terminal residue" evidence="2">
    <location>
        <position position="72"/>
    </location>
</feature>
<dbReference type="AlphaFoldDB" id="A0A816NWA4"/>
<evidence type="ECO:0000256" key="1">
    <source>
        <dbReference type="SAM" id="Phobius"/>
    </source>
</evidence>
<evidence type="ECO:0000313" key="2">
    <source>
        <dbReference type="EMBL" id="CAF2040965.1"/>
    </source>
</evidence>
<sequence length="72" mass="8480">MDQVFCAERASKWELETGWVFLFYSTSSVSICFLFGVKGVLFLVVSYIIWSSEKLVVWFMIWIINGLLVYWP</sequence>
<keyword evidence="1" id="KW-0812">Transmembrane</keyword>
<proteinExistence type="predicted"/>